<dbReference type="OrthoDB" id="120794at2759"/>
<dbReference type="EMBL" id="NBNE01006015">
    <property type="protein sequence ID" value="OWZ02665.1"/>
    <property type="molecule type" value="Genomic_DNA"/>
</dbReference>
<name>A0A225VBD6_9STRA</name>
<evidence type="ECO:0000313" key="2">
    <source>
        <dbReference type="Proteomes" id="UP000198211"/>
    </source>
</evidence>
<sequence length="71" mass="8440">MTTNVSHFVDMVVPFLGLDVMPWYREFKHAMGNIPRTWPLFKQQIRARYRDNDYEFKLITKMHDHGNAAGV</sequence>
<accession>A0A225VBD6</accession>
<protein>
    <submittedName>
        <fullName evidence="1">Uncharacterized protein</fullName>
    </submittedName>
</protein>
<comment type="caution">
    <text evidence="1">The sequence shown here is derived from an EMBL/GenBank/DDBJ whole genome shotgun (WGS) entry which is preliminary data.</text>
</comment>
<evidence type="ECO:0000313" key="1">
    <source>
        <dbReference type="EMBL" id="OWZ02665.1"/>
    </source>
</evidence>
<keyword evidence="2" id="KW-1185">Reference proteome</keyword>
<gene>
    <name evidence="1" type="ORF">PHMEG_00025733</name>
</gene>
<reference evidence="2" key="1">
    <citation type="submission" date="2017-03" db="EMBL/GenBank/DDBJ databases">
        <title>Phytopthora megakarya and P. palmivora, two closely related causual agents of cacao black pod achieved similar genome size and gene model numbers by different mechanisms.</title>
        <authorList>
            <person name="Ali S."/>
            <person name="Shao J."/>
            <person name="Larry D.J."/>
            <person name="Kronmiller B."/>
            <person name="Shen D."/>
            <person name="Strem M.D."/>
            <person name="Melnick R.L."/>
            <person name="Guiltinan M.J."/>
            <person name="Tyler B.M."/>
            <person name="Meinhardt L.W."/>
            <person name="Bailey B.A."/>
        </authorList>
    </citation>
    <scope>NUCLEOTIDE SEQUENCE [LARGE SCALE GENOMIC DNA]</scope>
    <source>
        <strain evidence="2">zdho120</strain>
    </source>
</reference>
<organism evidence="1 2">
    <name type="scientific">Phytophthora megakarya</name>
    <dbReference type="NCBI Taxonomy" id="4795"/>
    <lineage>
        <taxon>Eukaryota</taxon>
        <taxon>Sar</taxon>
        <taxon>Stramenopiles</taxon>
        <taxon>Oomycota</taxon>
        <taxon>Peronosporomycetes</taxon>
        <taxon>Peronosporales</taxon>
        <taxon>Peronosporaceae</taxon>
        <taxon>Phytophthora</taxon>
    </lineage>
</organism>
<dbReference type="AlphaFoldDB" id="A0A225VBD6"/>
<dbReference type="Proteomes" id="UP000198211">
    <property type="component" value="Unassembled WGS sequence"/>
</dbReference>
<proteinExistence type="predicted"/>